<reference evidence="2 3" key="1">
    <citation type="submission" date="2016-07" db="EMBL/GenBank/DDBJ databases">
        <title>Complete genome sequence of the Lentzea guizhouensis DHS C013.</title>
        <authorList>
            <person name="Cao C."/>
        </authorList>
    </citation>
    <scope>NUCLEOTIDE SEQUENCE [LARGE SCALE GENOMIC DNA]</scope>
    <source>
        <strain evidence="2 3">DHS C013</strain>
    </source>
</reference>
<proteinExistence type="predicted"/>
<gene>
    <name evidence="2" type="ORF">BBK82_09180</name>
</gene>
<protein>
    <submittedName>
        <fullName evidence="2">Uncharacterized protein</fullName>
    </submittedName>
</protein>
<dbReference type="OrthoDB" id="4570314at2"/>
<dbReference type="Proteomes" id="UP000093053">
    <property type="component" value="Chromosome"/>
</dbReference>
<feature type="region of interest" description="Disordered" evidence="1">
    <location>
        <begin position="1"/>
        <end position="26"/>
    </location>
</feature>
<dbReference type="KEGG" id="led:BBK82_09180"/>
<keyword evidence="3" id="KW-1185">Reference proteome</keyword>
<dbReference type="EMBL" id="CP016793">
    <property type="protein sequence ID" value="ANZ36207.1"/>
    <property type="molecule type" value="Genomic_DNA"/>
</dbReference>
<dbReference type="RefSeq" id="WP_065914612.1">
    <property type="nucleotide sequence ID" value="NZ_CP016793.1"/>
</dbReference>
<dbReference type="AlphaFoldDB" id="A0A1B2HES6"/>
<accession>A0A1B2HES6</accession>
<dbReference type="STRING" id="1586287.BBK82_09180"/>
<evidence type="ECO:0000256" key="1">
    <source>
        <dbReference type="SAM" id="MobiDB-lite"/>
    </source>
</evidence>
<sequence length="64" mass="7428">MNDEHESAITGGDTETTSYFTPEQRESMEHWRKIVATMPPMTQDEINRIGALFSRIDARQRDTK</sequence>
<evidence type="ECO:0000313" key="3">
    <source>
        <dbReference type="Proteomes" id="UP000093053"/>
    </source>
</evidence>
<evidence type="ECO:0000313" key="2">
    <source>
        <dbReference type="EMBL" id="ANZ36207.1"/>
    </source>
</evidence>
<name>A0A1B2HES6_9PSEU</name>
<organism evidence="2 3">
    <name type="scientific">Lentzea guizhouensis</name>
    <dbReference type="NCBI Taxonomy" id="1586287"/>
    <lineage>
        <taxon>Bacteria</taxon>
        <taxon>Bacillati</taxon>
        <taxon>Actinomycetota</taxon>
        <taxon>Actinomycetes</taxon>
        <taxon>Pseudonocardiales</taxon>
        <taxon>Pseudonocardiaceae</taxon>
        <taxon>Lentzea</taxon>
    </lineage>
</organism>